<sequence length="42" mass="5043">MHHQARPTGISFVNSSNLQVCDNLRILRYQVFKVSRREEKKR</sequence>
<organism evidence="2 3">
    <name type="scientific">Candidatus Enterovibrio escicola</name>
    <dbReference type="NCBI Taxonomy" id="1927127"/>
    <lineage>
        <taxon>Bacteria</taxon>
        <taxon>Pseudomonadati</taxon>
        <taxon>Pseudomonadota</taxon>
        <taxon>Gammaproteobacteria</taxon>
        <taxon>Vibrionales</taxon>
        <taxon>Vibrionaceae</taxon>
        <taxon>Enterovibrio</taxon>
    </lineage>
</organism>
<evidence type="ECO:0000313" key="2">
    <source>
        <dbReference type="EMBL" id="PCS22348.1"/>
    </source>
</evidence>
<dbReference type="Pfam" id="PF13612">
    <property type="entry name" value="DDE_Tnp_1_3"/>
    <property type="match status" value="1"/>
</dbReference>
<dbReference type="GeneID" id="71202183"/>
<evidence type="ECO:0000259" key="1">
    <source>
        <dbReference type="Pfam" id="PF13612"/>
    </source>
</evidence>
<feature type="domain" description="Transposase DDE" evidence="1">
    <location>
        <begin position="5"/>
        <end position="40"/>
    </location>
</feature>
<accession>A0A2A5T2J9</accession>
<comment type="caution">
    <text evidence="2">The sequence shown here is derived from an EMBL/GenBank/DDBJ whole genome shotgun (WGS) entry which is preliminary data.</text>
</comment>
<reference evidence="3" key="1">
    <citation type="submission" date="2017-04" db="EMBL/GenBank/DDBJ databases">
        <title>Genome evolution of the luminous symbionts of deep sea anglerfish.</title>
        <authorList>
            <person name="Hendry T.A."/>
        </authorList>
    </citation>
    <scope>NUCLEOTIDE SEQUENCE [LARGE SCALE GENOMIC DNA]</scope>
</reference>
<dbReference type="Proteomes" id="UP000219020">
    <property type="component" value="Unassembled WGS sequence"/>
</dbReference>
<name>A0A2A5T2J9_9GAMM</name>
<dbReference type="EMBL" id="NBYY01000022">
    <property type="protein sequence ID" value="PCS22348.1"/>
    <property type="molecule type" value="Genomic_DNA"/>
</dbReference>
<protein>
    <submittedName>
        <fullName evidence="2">Mobile element protein</fullName>
    </submittedName>
</protein>
<dbReference type="InterPro" id="IPR025668">
    <property type="entry name" value="Tnp_DDE_dom"/>
</dbReference>
<dbReference type="RefSeq" id="WP_223823832.1">
    <property type="nucleotide sequence ID" value="NZ_NBYY01000022.1"/>
</dbReference>
<gene>
    <name evidence="2" type="ORF">BTN49_2077</name>
</gene>
<proteinExistence type="predicted"/>
<dbReference type="AlphaFoldDB" id="A0A2A5T2J9"/>
<keyword evidence="3" id="KW-1185">Reference proteome</keyword>
<evidence type="ECO:0000313" key="3">
    <source>
        <dbReference type="Proteomes" id="UP000219020"/>
    </source>
</evidence>